<comment type="similarity">
    <text evidence="1">Belongs to the YciI family.</text>
</comment>
<dbReference type="RefSeq" id="WP_058707856.1">
    <property type="nucleotide sequence ID" value="NZ_LDSI01000003.1"/>
</dbReference>
<comment type="caution">
    <text evidence="3">The sequence shown here is derived from an EMBL/GenBank/DDBJ whole genome shotgun (WGS) entry which is preliminary data.</text>
</comment>
<dbReference type="EMBL" id="LDSI01000003">
    <property type="protein sequence ID" value="KTT00425.1"/>
    <property type="molecule type" value="Genomic_DNA"/>
</dbReference>
<dbReference type="Pfam" id="PF03795">
    <property type="entry name" value="YCII"/>
    <property type="match status" value="1"/>
</dbReference>
<gene>
    <name evidence="3" type="ORF">RSA13_03205</name>
</gene>
<dbReference type="Proteomes" id="UP000072520">
    <property type="component" value="Unassembled WGS sequence"/>
</dbReference>
<accession>A0AB34VJM8</accession>
<organism evidence="3 4">
    <name type="scientific">Pantoea stewartii</name>
    <dbReference type="NCBI Taxonomy" id="66269"/>
    <lineage>
        <taxon>Bacteria</taxon>
        <taxon>Pseudomonadati</taxon>
        <taxon>Pseudomonadota</taxon>
        <taxon>Gammaproteobacteria</taxon>
        <taxon>Enterobacterales</taxon>
        <taxon>Erwiniaceae</taxon>
        <taxon>Pantoea</taxon>
    </lineage>
</organism>
<reference evidence="3 4" key="1">
    <citation type="journal article" date="2016" name="Front. Microbiol.">
        <title>Genomic Resource of Rice Seed Associated Bacteria.</title>
        <authorList>
            <person name="Midha S."/>
            <person name="Bansal K."/>
            <person name="Sharma S."/>
            <person name="Kumar N."/>
            <person name="Patil P.P."/>
            <person name="Chaudhry V."/>
            <person name="Patil P.B."/>
        </authorList>
    </citation>
    <scope>NUCLEOTIDE SEQUENCE [LARGE SCALE GENOMIC DNA]</scope>
    <source>
        <strain evidence="3 4">RSA13</strain>
    </source>
</reference>
<feature type="domain" description="YCII-related" evidence="2">
    <location>
        <begin position="1"/>
        <end position="76"/>
    </location>
</feature>
<dbReference type="PANTHER" id="PTHR37828:SF1">
    <property type="entry name" value="YCII-RELATED DOMAIN-CONTAINING PROTEIN"/>
    <property type="match status" value="1"/>
</dbReference>
<proteinExistence type="inferred from homology"/>
<evidence type="ECO:0000313" key="4">
    <source>
        <dbReference type="Proteomes" id="UP000072520"/>
    </source>
</evidence>
<dbReference type="SUPFAM" id="SSF54909">
    <property type="entry name" value="Dimeric alpha+beta barrel"/>
    <property type="match status" value="1"/>
</dbReference>
<protein>
    <recommendedName>
        <fullName evidence="2">YCII-related domain-containing protein</fullName>
    </recommendedName>
</protein>
<dbReference type="InterPro" id="IPR005545">
    <property type="entry name" value="YCII"/>
</dbReference>
<dbReference type="Gene3D" id="3.30.70.1060">
    <property type="entry name" value="Dimeric alpha+beta barrel"/>
    <property type="match status" value="1"/>
</dbReference>
<evidence type="ECO:0000259" key="2">
    <source>
        <dbReference type="Pfam" id="PF03795"/>
    </source>
</evidence>
<sequence length="108" mass="11664">MLYIVTLSYRGAAAEREKHSAGHKSWLVEHIKTGEVVLAGPLENQQGGVVLFLASDEQAVRDRLTEDPFVALGLVDVAVTGVYPALVSSVFDADWGSETKVVDMAHRA</sequence>
<name>A0AB34VJM8_9GAMM</name>
<dbReference type="AlphaFoldDB" id="A0AB34VJM8"/>
<dbReference type="InterPro" id="IPR011008">
    <property type="entry name" value="Dimeric_a/b-barrel"/>
</dbReference>
<evidence type="ECO:0000256" key="1">
    <source>
        <dbReference type="ARBA" id="ARBA00007689"/>
    </source>
</evidence>
<evidence type="ECO:0000313" key="3">
    <source>
        <dbReference type="EMBL" id="KTT00425.1"/>
    </source>
</evidence>
<dbReference type="PANTHER" id="PTHR37828">
    <property type="entry name" value="GSR2449 PROTEIN"/>
    <property type="match status" value="1"/>
</dbReference>